<sequence length="197" mass="21370">MQTLLFDLGGVVVDYRGPERLAALSKGVMSVADAHAAMSASDNLHAFERGEVSPEGFAEKAVREWRLDLPPAAFIADFETWPERLYPGAKEAIEALKGGARLACLSNINIPHWRQAEVLGLAGLFEHAFLSHEMGSRKPEPAIYEKVLEALNAPAETIVFFDDVPANIAAARAAGLEAHHIVKPETLAPVLKQIARN</sequence>
<dbReference type="NCBIfam" id="TIGR01509">
    <property type="entry name" value="HAD-SF-IA-v3"/>
    <property type="match status" value="1"/>
</dbReference>
<name>A0A2S7K9G5_9PROT</name>
<dbReference type="AlphaFoldDB" id="A0A2S7K9G5"/>
<dbReference type="SFLD" id="SFLDG01129">
    <property type="entry name" value="C1.5:_HAD__Beta-PGM__Phosphata"/>
    <property type="match status" value="1"/>
</dbReference>
<dbReference type="EMBL" id="PJCH01000003">
    <property type="protein sequence ID" value="PQA89164.1"/>
    <property type="molecule type" value="Genomic_DNA"/>
</dbReference>
<dbReference type="NCBIfam" id="TIGR01549">
    <property type="entry name" value="HAD-SF-IA-v1"/>
    <property type="match status" value="1"/>
</dbReference>
<reference evidence="1 2" key="1">
    <citation type="submission" date="2017-12" db="EMBL/GenBank/DDBJ databases">
        <authorList>
            <person name="Hurst M.R.H."/>
        </authorList>
    </citation>
    <scope>NUCLEOTIDE SEQUENCE [LARGE SCALE GENOMIC DNA]</scope>
    <source>
        <strain evidence="1 2">SY-3-19</strain>
    </source>
</reference>
<evidence type="ECO:0000313" key="1">
    <source>
        <dbReference type="EMBL" id="PQA89164.1"/>
    </source>
</evidence>
<dbReference type="InterPro" id="IPR006439">
    <property type="entry name" value="HAD-SF_hydro_IA"/>
</dbReference>
<proteinExistence type="predicted"/>
<dbReference type="InterPro" id="IPR036412">
    <property type="entry name" value="HAD-like_sf"/>
</dbReference>
<dbReference type="SUPFAM" id="SSF56784">
    <property type="entry name" value="HAD-like"/>
    <property type="match status" value="1"/>
</dbReference>
<organism evidence="1 2">
    <name type="scientific">Hyphococcus luteus</name>
    <dbReference type="NCBI Taxonomy" id="2058213"/>
    <lineage>
        <taxon>Bacteria</taxon>
        <taxon>Pseudomonadati</taxon>
        <taxon>Pseudomonadota</taxon>
        <taxon>Alphaproteobacteria</taxon>
        <taxon>Parvularculales</taxon>
        <taxon>Parvularculaceae</taxon>
        <taxon>Hyphococcus</taxon>
    </lineage>
</organism>
<dbReference type="Gene3D" id="3.40.50.1000">
    <property type="entry name" value="HAD superfamily/HAD-like"/>
    <property type="match status" value="1"/>
</dbReference>
<dbReference type="InterPro" id="IPR023214">
    <property type="entry name" value="HAD_sf"/>
</dbReference>
<protein>
    <recommendedName>
        <fullName evidence="3">Haloacid dehalogenase</fullName>
    </recommendedName>
</protein>
<dbReference type="Gene3D" id="1.10.150.240">
    <property type="entry name" value="Putative phosphatase, domain 2"/>
    <property type="match status" value="1"/>
</dbReference>
<gene>
    <name evidence="1" type="ORF">CW354_04245</name>
</gene>
<dbReference type="Proteomes" id="UP000239504">
    <property type="component" value="Unassembled WGS sequence"/>
</dbReference>
<dbReference type="Pfam" id="PF00702">
    <property type="entry name" value="Hydrolase"/>
    <property type="match status" value="1"/>
</dbReference>
<keyword evidence="2" id="KW-1185">Reference proteome</keyword>
<dbReference type="PRINTS" id="PR00413">
    <property type="entry name" value="HADHALOGNASE"/>
</dbReference>
<evidence type="ECO:0008006" key="3">
    <source>
        <dbReference type="Google" id="ProtNLM"/>
    </source>
</evidence>
<dbReference type="InterPro" id="IPR023198">
    <property type="entry name" value="PGP-like_dom2"/>
</dbReference>
<dbReference type="SFLD" id="SFLDS00003">
    <property type="entry name" value="Haloacid_Dehalogenase"/>
    <property type="match status" value="1"/>
</dbReference>
<dbReference type="PANTHER" id="PTHR43611:SF3">
    <property type="entry name" value="FLAVIN MONONUCLEOTIDE HYDROLASE 1, CHLOROPLATIC"/>
    <property type="match status" value="1"/>
</dbReference>
<dbReference type="OrthoDB" id="9807742at2"/>
<comment type="caution">
    <text evidence="1">The sequence shown here is derived from an EMBL/GenBank/DDBJ whole genome shotgun (WGS) entry which is preliminary data.</text>
</comment>
<accession>A0A2S7K9G5</accession>
<dbReference type="RefSeq" id="WP_104828802.1">
    <property type="nucleotide sequence ID" value="NZ_PJCH01000003.1"/>
</dbReference>
<dbReference type="PANTHER" id="PTHR43611">
    <property type="entry name" value="ALPHA-D-GLUCOSE 1-PHOSPHATE PHOSPHATASE"/>
    <property type="match status" value="1"/>
</dbReference>
<evidence type="ECO:0000313" key="2">
    <source>
        <dbReference type="Proteomes" id="UP000239504"/>
    </source>
</evidence>